<feature type="transmembrane region" description="Helical" evidence="1">
    <location>
        <begin position="246"/>
        <end position="272"/>
    </location>
</feature>
<name>A0A1M7HF04_9GAMM</name>
<dbReference type="STRING" id="44933.SAMN05660971_02601"/>
<evidence type="ECO:0000313" key="3">
    <source>
        <dbReference type="EMBL" id="SHM26717.1"/>
    </source>
</evidence>
<dbReference type="EMBL" id="BJXU01000150">
    <property type="protein sequence ID" value="GEN25496.1"/>
    <property type="molecule type" value="Genomic_DNA"/>
</dbReference>
<feature type="transmembrane region" description="Helical" evidence="1">
    <location>
        <begin position="71"/>
        <end position="88"/>
    </location>
</feature>
<protein>
    <recommendedName>
        <fullName evidence="6">Membrane protein (DUF2232)</fullName>
    </recommendedName>
</protein>
<accession>A0A1M7HF04</accession>
<sequence>MLPIARWSMKGTPQAAAIVLLTSIAPFLMVFWFGSAIVALVALRRGVTNSLPVAAASLVPAGWWWTQGEPVPLATTLLALLMAAVLRSRVRWSEALIAGAVGGMVLTQLGVYASGLDTGLLLEQMRQAWPDYVSMIDQMAAEYGISSQQMLTELIVLVRACAAPSLAVLALILARAWQAGLYNPGGFREEFHALRLNSRELLVLVALLAVGYITAHGEVAYLAGLPILMAGIGLIHGVVGRKGMNGVWLVAFYVMLIILQPMILIVLVVAMLDTLLDIRRRLGHDN</sequence>
<evidence type="ECO:0008006" key="6">
    <source>
        <dbReference type="Google" id="ProtNLM"/>
    </source>
</evidence>
<reference evidence="3 4" key="1">
    <citation type="submission" date="2016-11" db="EMBL/GenBank/DDBJ databases">
        <authorList>
            <person name="Jaros S."/>
            <person name="Januszkiewicz K."/>
            <person name="Wedrychowicz H."/>
        </authorList>
    </citation>
    <scope>NUCLEOTIDE SEQUENCE [LARGE SCALE GENOMIC DNA]</scope>
    <source>
        <strain evidence="3 4">DSM 4740</strain>
    </source>
</reference>
<dbReference type="OrthoDB" id="5659946at2"/>
<feature type="transmembrane region" description="Helical" evidence="1">
    <location>
        <begin position="95"/>
        <end position="115"/>
    </location>
</feature>
<dbReference type="Pfam" id="PF09991">
    <property type="entry name" value="DUF2232"/>
    <property type="match status" value="1"/>
</dbReference>
<dbReference type="InterPro" id="IPR018710">
    <property type="entry name" value="DUF2232"/>
</dbReference>
<feature type="transmembrane region" description="Helical" evidence="1">
    <location>
        <begin position="15"/>
        <end position="40"/>
    </location>
</feature>
<feature type="transmembrane region" description="Helical" evidence="1">
    <location>
        <begin position="198"/>
        <end position="215"/>
    </location>
</feature>
<dbReference type="EMBL" id="FRCA01000006">
    <property type="protein sequence ID" value="SHM26717.1"/>
    <property type="molecule type" value="Genomic_DNA"/>
</dbReference>
<keyword evidence="1" id="KW-1133">Transmembrane helix</keyword>
<reference evidence="2 5" key="2">
    <citation type="submission" date="2019-07" db="EMBL/GenBank/DDBJ databases">
        <title>Whole genome shotgun sequence of Halomonas cupida NBRC 102219.</title>
        <authorList>
            <person name="Hosoyama A."/>
            <person name="Uohara A."/>
            <person name="Ohji S."/>
            <person name="Ichikawa N."/>
        </authorList>
    </citation>
    <scope>NUCLEOTIDE SEQUENCE [LARGE SCALE GENOMIC DNA]</scope>
    <source>
        <strain evidence="2 5">NBRC 102219</strain>
    </source>
</reference>
<keyword evidence="1" id="KW-0472">Membrane</keyword>
<feature type="transmembrane region" description="Helical" evidence="1">
    <location>
        <begin position="221"/>
        <end position="239"/>
    </location>
</feature>
<evidence type="ECO:0000256" key="1">
    <source>
        <dbReference type="SAM" id="Phobius"/>
    </source>
</evidence>
<gene>
    <name evidence="2" type="ORF">HCU01_34450</name>
    <name evidence="3" type="ORF">SAMN05660971_02601</name>
</gene>
<dbReference type="Proteomes" id="UP000184123">
    <property type="component" value="Unassembled WGS sequence"/>
</dbReference>
<dbReference type="Proteomes" id="UP000321726">
    <property type="component" value="Unassembled WGS sequence"/>
</dbReference>
<evidence type="ECO:0000313" key="4">
    <source>
        <dbReference type="Proteomes" id="UP000184123"/>
    </source>
</evidence>
<dbReference type="RefSeq" id="WP_073435625.1">
    <property type="nucleotide sequence ID" value="NZ_BJXU01000150.1"/>
</dbReference>
<dbReference type="AlphaFoldDB" id="A0A1M7HF04"/>
<keyword evidence="1" id="KW-0812">Transmembrane</keyword>
<keyword evidence="5" id="KW-1185">Reference proteome</keyword>
<proteinExistence type="predicted"/>
<evidence type="ECO:0000313" key="5">
    <source>
        <dbReference type="Proteomes" id="UP000321726"/>
    </source>
</evidence>
<organism evidence="3 4">
    <name type="scientific">Halomonas cupida</name>
    <dbReference type="NCBI Taxonomy" id="44933"/>
    <lineage>
        <taxon>Bacteria</taxon>
        <taxon>Pseudomonadati</taxon>
        <taxon>Pseudomonadota</taxon>
        <taxon>Gammaproteobacteria</taxon>
        <taxon>Oceanospirillales</taxon>
        <taxon>Halomonadaceae</taxon>
        <taxon>Halomonas</taxon>
    </lineage>
</organism>
<feature type="transmembrane region" description="Helical" evidence="1">
    <location>
        <begin position="154"/>
        <end position="177"/>
    </location>
</feature>
<evidence type="ECO:0000313" key="2">
    <source>
        <dbReference type="EMBL" id="GEN25496.1"/>
    </source>
</evidence>